<organism evidence="2 3">
    <name type="scientific">Flemingia macrophylla</name>
    <dbReference type="NCBI Taxonomy" id="520843"/>
    <lineage>
        <taxon>Eukaryota</taxon>
        <taxon>Viridiplantae</taxon>
        <taxon>Streptophyta</taxon>
        <taxon>Embryophyta</taxon>
        <taxon>Tracheophyta</taxon>
        <taxon>Spermatophyta</taxon>
        <taxon>Magnoliopsida</taxon>
        <taxon>eudicotyledons</taxon>
        <taxon>Gunneridae</taxon>
        <taxon>Pentapetalae</taxon>
        <taxon>rosids</taxon>
        <taxon>fabids</taxon>
        <taxon>Fabales</taxon>
        <taxon>Fabaceae</taxon>
        <taxon>Papilionoideae</taxon>
        <taxon>50 kb inversion clade</taxon>
        <taxon>NPAAA clade</taxon>
        <taxon>indigoferoid/millettioid clade</taxon>
        <taxon>Phaseoleae</taxon>
        <taxon>Flemingia</taxon>
    </lineage>
</organism>
<evidence type="ECO:0000313" key="2">
    <source>
        <dbReference type="EMBL" id="KAL2334630.1"/>
    </source>
</evidence>
<accession>A0ABD1MFQ2</accession>
<evidence type="ECO:0000313" key="3">
    <source>
        <dbReference type="Proteomes" id="UP001603857"/>
    </source>
</evidence>
<name>A0ABD1MFQ2_9FABA</name>
<comment type="caution">
    <text evidence="2">The sequence shown here is derived from an EMBL/GenBank/DDBJ whole genome shotgun (WGS) entry which is preliminary data.</text>
</comment>
<evidence type="ECO:0000256" key="1">
    <source>
        <dbReference type="SAM" id="SignalP"/>
    </source>
</evidence>
<keyword evidence="3" id="KW-1185">Reference proteome</keyword>
<gene>
    <name evidence="2" type="ORF">Fmac_015843</name>
</gene>
<proteinExistence type="predicted"/>
<feature type="signal peptide" evidence="1">
    <location>
        <begin position="1"/>
        <end position="20"/>
    </location>
</feature>
<dbReference type="AlphaFoldDB" id="A0ABD1MFQ2"/>
<protein>
    <submittedName>
        <fullName evidence="2">Uncharacterized protein</fullName>
    </submittedName>
</protein>
<reference evidence="2 3" key="1">
    <citation type="submission" date="2024-08" db="EMBL/GenBank/DDBJ databases">
        <title>Insights into the chromosomal genome structure of Flemingia macrophylla.</title>
        <authorList>
            <person name="Ding Y."/>
            <person name="Zhao Y."/>
            <person name="Bi W."/>
            <person name="Wu M."/>
            <person name="Zhao G."/>
            <person name="Gong Y."/>
            <person name="Li W."/>
            <person name="Zhang P."/>
        </authorList>
    </citation>
    <scope>NUCLEOTIDE SEQUENCE [LARGE SCALE GENOMIC DNA]</scope>
    <source>
        <strain evidence="2">DYQJB</strain>
        <tissue evidence="2">Leaf</tissue>
    </source>
</reference>
<dbReference type="Proteomes" id="UP001603857">
    <property type="component" value="Unassembled WGS sequence"/>
</dbReference>
<dbReference type="EMBL" id="JBGMDY010000005">
    <property type="protein sequence ID" value="KAL2334630.1"/>
    <property type="molecule type" value="Genomic_DNA"/>
</dbReference>
<sequence length="51" mass="5671">MTMIELLVGDLLVAVQISVQVETPRDTFCCASQTSPPQYFTKHRSHGFISS</sequence>
<feature type="chain" id="PRO_5044869059" evidence="1">
    <location>
        <begin position="21"/>
        <end position="51"/>
    </location>
</feature>
<keyword evidence="1" id="KW-0732">Signal</keyword>